<dbReference type="Pfam" id="PF00805">
    <property type="entry name" value="Pentapeptide"/>
    <property type="match status" value="1"/>
</dbReference>
<feature type="repeat" description="WD" evidence="3">
    <location>
        <begin position="318"/>
        <end position="359"/>
    </location>
</feature>
<dbReference type="InterPro" id="IPR011659">
    <property type="entry name" value="WD40"/>
</dbReference>
<evidence type="ECO:0008006" key="6">
    <source>
        <dbReference type="Google" id="ProtNLM"/>
    </source>
</evidence>
<dbReference type="OrthoDB" id="2343029at2759"/>
<organism evidence="4 5">
    <name type="scientific">Rhizophagus irregularis</name>
    <dbReference type="NCBI Taxonomy" id="588596"/>
    <lineage>
        <taxon>Eukaryota</taxon>
        <taxon>Fungi</taxon>
        <taxon>Fungi incertae sedis</taxon>
        <taxon>Mucoromycota</taxon>
        <taxon>Glomeromycotina</taxon>
        <taxon>Glomeromycetes</taxon>
        <taxon>Glomerales</taxon>
        <taxon>Glomeraceae</taxon>
        <taxon>Rhizophagus</taxon>
    </lineage>
</organism>
<dbReference type="PROSITE" id="PS50082">
    <property type="entry name" value="WD_REPEATS_2"/>
    <property type="match status" value="7"/>
</dbReference>
<feature type="repeat" description="WD" evidence="3">
    <location>
        <begin position="605"/>
        <end position="646"/>
    </location>
</feature>
<feature type="repeat" description="WD" evidence="3">
    <location>
        <begin position="446"/>
        <end position="485"/>
    </location>
</feature>
<dbReference type="InterPro" id="IPR001680">
    <property type="entry name" value="WD40_rpt"/>
</dbReference>
<sequence length="842" mass="95446">MGISQGFRETPVPDTPIAYTKLYTDCWNGEPDNRPTMNKVVDQLKLLLSHETIGNDQTDNSEDIVHDNTTEQQSFNSDNIINSSTSSTGFSNLATSELVKCLKTPLTERIQEESSFKNQLHEFIKRSKTDESFQNVAANAITLLVKAGVQFKGADLNGIRIPRADLSYGMFDHAQFQGADLRNVHLQGAWLQKVNFNHANMTGIEFGENPFLVLKNLDTGYHKADHDGISCCYSQNEKFLVGATRDTIILYNAETYKEIWRSYGELDRYVYVNDLSWKASVSISSDGSLIALGRWNNTIGLWINRNKESFTYEKFADFEEHTDKILSVSISPNGKYVVSGSRDRTVRLWSVREKRLLHGFKEHKGDVNSVSFSPNNEFIVSGSKNGMICLWSIKERKLLHTFKAYKDEISSTLFSPNGELIISGSWDCTVNLWSWSLEEIKLLHVFCGHTDRVTSVSSNSNYVASGGIDGKIRLWSIKNKEKFTHSLGRVLINDELFSPNEEWIVDSFGILRGLHSSDYWPAFSPDGKFIALGRDNLIHLSTKENQNSFFTFEAEESPEWKFNCISISPNSEFIAAGPWIEGGSLGNYYGIKLFSVKERELVHTFRGHEWQVNCVSFSPDGELLASGSWDNTVRLWSLKERKLLATFNHQISFGHERPCIECVAFSPDNEFIITGGWNYTVTLWSIKDSNKPQKIFDEHKNIICDVKFSPDGKLIASASRDCTVRIWSASSDSKSLAVIRGFIGCVSHIAWNKTSEGLFLHTINSSENVGNGNKFYRYWQIEQDGQDGQDGHKLQVKLRWVPYQSALTTYNARIQNVNGLSPMNEKLIFDSYLKNVIVFLFL</sequence>
<dbReference type="PANTHER" id="PTHR22847:SF637">
    <property type="entry name" value="WD REPEAT DOMAIN 5B"/>
    <property type="match status" value="1"/>
</dbReference>
<dbReference type="PROSITE" id="PS50294">
    <property type="entry name" value="WD_REPEATS_REGION"/>
    <property type="match status" value="6"/>
</dbReference>
<keyword evidence="1 3" id="KW-0853">WD repeat</keyword>
<proteinExistence type="predicted"/>
<evidence type="ECO:0000256" key="3">
    <source>
        <dbReference type="PROSITE-ProRule" id="PRU00221"/>
    </source>
</evidence>
<dbReference type="AlphaFoldDB" id="A0A915ZHI9"/>
<dbReference type="VEuPathDB" id="FungiDB:RhiirFUN_000272"/>
<dbReference type="Pfam" id="PF07676">
    <property type="entry name" value="PD40"/>
    <property type="match status" value="1"/>
</dbReference>
<dbReference type="CDD" id="cd00200">
    <property type="entry name" value="WD40"/>
    <property type="match status" value="1"/>
</dbReference>
<dbReference type="EMBL" id="CAGKOT010000037">
    <property type="protein sequence ID" value="CAB5377404.1"/>
    <property type="molecule type" value="Genomic_DNA"/>
</dbReference>
<dbReference type="SMART" id="SM00320">
    <property type="entry name" value="WD40"/>
    <property type="match status" value="8"/>
</dbReference>
<feature type="repeat" description="WD" evidence="3">
    <location>
        <begin position="660"/>
        <end position="694"/>
    </location>
</feature>
<comment type="caution">
    <text evidence="4">The sequence shown here is derived from an EMBL/GenBank/DDBJ whole genome shotgun (WGS) entry which is preliminary data.</text>
</comment>
<feature type="repeat" description="WD" evidence="3">
    <location>
        <begin position="402"/>
        <end position="434"/>
    </location>
</feature>
<evidence type="ECO:0000313" key="5">
    <source>
        <dbReference type="Proteomes" id="UP000684084"/>
    </source>
</evidence>
<dbReference type="GO" id="GO:1990234">
    <property type="term" value="C:transferase complex"/>
    <property type="evidence" value="ECO:0007669"/>
    <property type="project" value="UniProtKB-ARBA"/>
</dbReference>
<feature type="repeat" description="WD" evidence="3">
    <location>
        <begin position="696"/>
        <end position="737"/>
    </location>
</feature>
<feature type="repeat" description="WD" evidence="3">
    <location>
        <begin position="360"/>
        <end position="401"/>
    </location>
</feature>
<accession>A0A915ZHI9</accession>
<dbReference type="InterPro" id="IPR001646">
    <property type="entry name" value="5peptide_repeat"/>
</dbReference>
<gene>
    <name evidence="4" type="ORF">CHRIB12_LOCUS15750</name>
</gene>
<dbReference type="PANTHER" id="PTHR22847">
    <property type="entry name" value="WD40 REPEAT PROTEIN"/>
    <property type="match status" value="1"/>
</dbReference>
<name>A0A915ZHI9_9GLOM</name>
<evidence type="ECO:0000313" key="4">
    <source>
        <dbReference type="EMBL" id="CAB5377404.1"/>
    </source>
</evidence>
<keyword evidence="2" id="KW-0677">Repeat</keyword>
<reference evidence="4" key="1">
    <citation type="submission" date="2020-05" db="EMBL/GenBank/DDBJ databases">
        <authorList>
            <person name="Rincon C."/>
            <person name="Sanders R I."/>
            <person name="Robbins C."/>
            <person name="Chaturvedi A."/>
        </authorList>
    </citation>
    <scope>NUCLEOTIDE SEQUENCE</scope>
    <source>
        <strain evidence="4">CHB12</strain>
    </source>
</reference>
<evidence type="ECO:0000256" key="1">
    <source>
        <dbReference type="ARBA" id="ARBA00022574"/>
    </source>
</evidence>
<evidence type="ECO:0000256" key="2">
    <source>
        <dbReference type="ARBA" id="ARBA00022737"/>
    </source>
</evidence>
<dbReference type="Pfam" id="PF00400">
    <property type="entry name" value="WD40"/>
    <property type="match status" value="7"/>
</dbReference>
<dbReference type="Proteomes" id="UP000684084">
    <property type="component" value="Unassembled WGS sequence"/>
</dbReference>
<protein>
    <recommendedName>
        <fullName evidence="6">WD40 repeat-like protein</fullName>
    </recommendedName>
</protein>